<dbReference type="GO" id="GO:0005884">
    <property type="term" value="C:actin filament"/>
    <property type="evidence" value="ECO:0007669"/>
    <property type="project" value="TreeGrafter"/>
</dbReference>
<dbReference type="PANTHER" id="PTHR10829:SF56">
    <property type="entry name" value="ADF-H DOMAIN-CONTAINING PROTEIN"/>
    <property type="match status" value="1"/>
</dbReference>
<evidence type="ECO:0000259" key="1">
    <source>
        <dbReference type="PROSITE" id="PS51263"/>
    </source>
</evidence>
<sequence>MASFAFTVPEDVTAALSAVRFDKDPSNFCVISWDTPDSLKVLSTGFGGLEGMTAAFPEKDVAYGLLRQNFTWESVGDVSAETVKFVFVYWFPDSGVPISRKMKVGTHEGAIRKLFSQYHCDLNPGNLTEITPQIVTTLLENITGKANHQVAARAEKVEEKFERKFIGGMDGKTQDIDIVDEGALKEAIAKVRDNDQPEFDFCLADFDTSTKKSKLRLKEVGSGGLDALKASLASDTFNYGLVRLTETIDKTTAVKFCLIKSQPEATKMMVKAKLGLLVGAVSGIFAPFHGDVFVDDVEELKMEEVVLATKKR</sequence>
<reference evidence="3" key="1">
    <citation type="journal article" date="2023" name="Commun. Biol.">
        <title>Genome analysis of Parmales, the sister group of diatoms, reveals the evolutionary specialization of diatoms from phago-mixotrophs to photoautotrophs.</title>
        <authorList>
            <person name="Ban H."/>
            <person name="Sato S."/>
            <person name="Yoshikawa S."/>
            <person name="Yamada K."/>
            <person name="Nakamura Y."/>
            <person name="Ichinomiya M."/>
            <person name="Sato N."/>
            <person name="Blanc-Mathieu R."/>
            <person name="Endo H."/>
            <person name="Kuwata A."/>
            <person name="Ogata H."/>
        </authorList>
    </citation>
    <scope>NUCLEOTIDE SEQUENCE [LARGE SCALE GENOMIC DNA]</scope>
</reference>
<dbReference type="PROSITE" id="PS51263">
    <property type="entry name" value="ADF_H"/>
    <property type="match status" value="2"/>
</dbReference>
<dbReference type="InterPro" id="IPR029006">
    <property type="entry name" value="ADF-H/Gelsolin-like_dom_sf"/>
</dbReference>
<protein>
    <recommendedName>
        <fullName evidence="1">ADF-H domain-containing protein</fullName>
    </recommendedName>
</protein>
<dbReference type="InterPro" id="IPR002108">
    <property type="entry name" value="ADF-H"/>
</dbReference>
<evidence type="ECO:0000313" key="3">
    <source>
        <dbReference type="Proteomes" id="UP001162640"/>
    </source>
</evidence>
<feature type="domain" description="ADF-H" evidence="1">
    <location>
        <begin position="3"/>
        <end position="140"/>
    </location>
</feature>
<dbReference type="AlphaFoldDB" id="A0A9W7AHC2"/>
<dbReference type="GO" id="GO:0030864">
    <property type="term" value="C:cortical actin cytoskeleton"/>
    <property type="evidence" value="ECO:0007669"/>
    <property type="project" value="TreeGrafter"/>
</dbReference>
<dbReference type="Pfam" id="PF00241">
    <property type="entry name" value="Cofilin_ADF"/>
    <property type="match status" value="2"/>
</dbReference>
<name>A0A9W7AHC2_9STRA</name>
<gene>
    <name evidence="2" type="ORF">TL16_g05759</name>
</gene>
<dbReference type="GO" id="GO:0051015">
    <property type="term" value="F:actin filament binding"/>
    <property type="evidence" value="ECO:0007669"/>
    <property type="project" value="TreeGrafter"/>
</dbReference>
<organism evidence="2 3">
    <name type="scientific">Triparma laevis f. inornata</name>
    <dbReference type="NCBI Taxonomy" id="1714386"/>
    <lineage>
        <taxon>Eukaryota</taxon>
        <taxon>Sar</taxon>
        <taxon>Stramenopiles</taxon>
        <taxon>Ochrophyta</taxon>
        <taxon>Bolidophyceae</taxon>
        <taxon>Parmales</taxon>
        <taxon>Triparmaceae</taxon>
        <taxon>Triparma</taxon>
    </lineage>
</organism>
<evidence type="ECO:0000313" key="2">
    <source>
        <dbReference type="EMBL" id="GMH71834.1"/>
    </source>
</evidence>
<dbReference type="Gene3D" id="3.40.20.10">
    <property type="entry name" value="Severin"/>
    <property type="match status" value="2"/>
</dbReference>
<proteinExistence type="predicted"/>
<dbReference type="PANTHER" id="PTHR10829">
    <property type="entry name" value="CORTACTIN AND DREBRIN"/>
    <property type="match status" value="1"/>
</dbReference>
<dbReference type="SMART" id="SM00102">
    <property type="entry name" value="ADF"/>
    <property type="match status" value="1"/>
</dbReference>
<dbReference type="SUPFAM" id="SSF55753">
    <property type="entry name" value="Actin depolymerizing proteins"/>
    <property type="match status" value="2"/>
</dbReference>
<comment type="caution">
    <text evidence="2">The sequence shown here is derived from an EMBL/GenBank/DDBJ whole genome shotgun (WGS) entry which is preliminary data.</text>
</comment>
<dbReference type="Proteomes" id="UP001162640">
    <property type="component" value="Unassembled WGS sequence"/>
</dbReference>
<accession>A0A9W7AHC2</accession>
<dbReference type="GO" id="GO:0030427">
    <property type="term" value="C:site of polarized growth"/>
    <property type="evidence" value="ECO:0007669"/>
    <property type="project" value="TreeGrafter"/>
</dbReference>
<dbReference type="EMBL" id="BLQM01000170">
    <property type="protein sequence ID" value="GMH71834.1"/>
    <property type="molecule type" value="Genomic_DNA"/>
</dbReference>
<dbReference type="GO" id="GO:0030833">
    <property type="term" value="P:regulation of actin filament polymerization"/>
    <property type="evidence" value="ECO:0007669"/>
    <property type="project" value="TreeGrafter"/>
</dbReference>
<feature type="domain" description="ADF-H" evidence="1">
    <location>
        <begin position="175"/>
        <end position="310"/>
    </location>
</feature>